<gene>
    <name evidence="16" type="primary">STE13</name>
    <name evidence="16" type="ORF">CAAN4_F07140</name>
</gene>
<dbReference type="Gene3D" id="2.140.10.30">
    <property type="entry name" value="Dipeptidylpeptidase IV, N-terminal domain"/>
    <property type="match status" value="1"/>
</dbReference>
<evidence type="ECO:0000256" key="7">
    <source>
        <dbReference type="ARBA" id="ARBA00022801"/>
    </source>
</evidence>
<comment type="similarity">
    <text evidence="2">Belongs to the peptidase S9B family.</text>
</comment>
<evidence type="ECO:0000256" key="13">
    <source>
        <dbReference type="SAM" id="Phobius"/>
    </source>
</evidence>
<keyword evidence="8" id="KW-0720">Serine protease</keyword>
<dbReference type="InterPro" id="IPR050278">
    <property type="entry name" value="Serine_Prot_S9B/DPPIV"/>
</dbReference>
<evidence type="ECO:0000313" key="17">
    <source>
        <dbReference type="Proteomes" id="UP001497600"/>
    </source>
</evidence>
<keyword evidence="7" id="KW-0378">Hydrolase</keyword>
<dbReference type="InterPro" id="IPR002469">
    <property type="entry name" value="Peptidase_S9B_N"/>
</dbReference>
<dbReference type="PANTHER" id="PTHR11731">
    <property type="entry name" value="PROTEASE FAMILY S9B,C DIPEPTIDYL-PEPTIDASE IV-RELATED"/>
    <property type="match status" value="1"/>
</dbReference>
<keyword evidence="9" id="KW-0735">Signal-anchor</keyword>
<keyword evidence="11 13" id="KW-0472">Membrane</keyword>
<dbReference type="Gene3D" id="3.40.50.1820">
    <property type="entry name" value="alpha/beta hydrolase"/>
    <property type="match status" value="1"/>
</dbReference>
<protein>
    <submittedName>
        <fullName evidence="16">Dipeptidyl aminopeptidase A</fullName>
    </submittedName>
</protein>
<sequence>MLHTLSEKADFDGGSMGPRRRTYFRQIAFLGVLLCIILWGSTSLITSVAYLRQTTATDKLNFLLQQNSPDLLQKFRANKNSKSHQVDKNGKKPLDFDAVRSAKFRPNHQQLQWIKEPNSILNDKGTYVLKSENEFHNATQYVIKSIEDDSYQYNLFNDTSFVYGNVEYSIDQLVASPDLSKAILKTNSTHNWRHSTFALYWVLDVSANTITPLRDTKEKIATTSWSPSSTNIAYIYENNVYIKDIHTSKTEQVTFDGGAELFYGKPDWVYEEEVFGTDIALWWSPTGDKVAFLKTNDTFVPEYVLPYFVQDESKYQDYPEIRKIKYPKAGYPNPIVDLIIYDLKTTAQSSSEMNVSDFKASSVQDRLITEVVWVSEEYLLVKTSNRASDILDIFLIEAKTNDAQLIRSHTAENSWFEITSNTIYVPKNETQGRREDGYIDTIVIDGYNHLAYFSPPQNPNGIILTQGQWEVIEGVSSLDYVNNEVYFIGTKKSSIERHIYSVNLAEAASSTSETIIRNVTDVSQEGWYSGSFSSGSRYLLLDYQGPSTPYQKLIDLHNLSDASSSTIIEENKQLIENLEGYNIPETNYQVITLATDEETGEEIKANAMETLPLNFDPSKKYPVLFFVYGGPGSQMVSTTFGVGFSEVVAAELDAVVVTVDGRGTGFNNLNEKLGADFKFCVRDQLGYYEPRDQISAAKNWSKRDYVDSNRIAIWGWSYGGFLTLKTLETDSEEHVFSYGMSVAPVTKWKLYDSIYTERYMRTPQENPKGYETASIHDLSNFHNVTRFMIAHGSGDDNVHFQNSLKLIDEFNLATIENFDFYIFPDSDHSITYHNGGVVVYDRLLTWLKRAFEGEYI</sequence>
<dbReference type="PANTHER" id="PTHR11731:SF200">
    <property type="entry name" value="DIPEPTIDYL PEPTIDASE 10, ISOFORM B"/>
    <property type="match status" value="1"/>
</dbReference>
<evidence type="ECO:0000259" key="14">
    <source>
        <dbReference type="Pfam" id="PF00326"/>
    </source>
</evidence>
<keyword evidence="17" id="KW-1185">Reference proteome</keyword>
<keyword evidence="10 13" id="KW-1133">Transmembrane helix</keyword>
<dbReference type="Pfam" id="PF00326">
    <property type="entry name" value="Peptidase_S9"/>
    <property type="match status" value="1"/>
</dbReference>
<evidence type="ECO:0000256" key="4">
    <source>
        <dbReference type="ARBA" id="ARBA00022554"/>
    </source>
</evidence>
<keyword evidence="4" id="KW-0926">Vacuole</keyword>
<evidence type="ECO:0000256" key="11">
    <source>
        <dbReference type="ARBA" id="ARBA00023136"/>
    </source>
</evidence>
<organism evidence="16 17">
    <name type="scientific">[Candida] anglica</name>
    <dbReference type="NCBI Taxonomy" id="148631"/>
    <lineage>
        <taxon>Eukaryota</taxon>
        <taxon>Fungi</taxon>
        <taxon>Dikarya</taxon>
        <taxon>Ascomycota</taxon>
        <taxon>Saccharomycotina</taxon>
        <taxon>Pichiomycetes</taxon>
        <taxon>Debaryomycetaceae</taxon>
        <taxon>Kurtzmaniella</taxon>
    </lineage>
</organism>
<keyword evidence="6 13" id="KW-0812">Transmembrane</keyword>
<dbReference type="Pfam" id="PF00930">
    <property type="entry name" value="DPPIV_N"/>
    <property type="match status" value="1"/>
</dbReference>
<evidence type="ECO:0000259" key="15">
    <source>
        <dbReference type="Pfam" id="PF00930"/>
    </source>
</evidence>
<keyword evidence="5" id="KW-0645">Protease</keyword>
<feature type="domain" description="Peptidase S9 prolyl oligopeptidase catalytic" evidence="14">
    <location>
        <begin position="647"/>
        <end position="852"/>
    </location>
</feature>
<evidence type="ECO:0000256" key="2">
    <source>
        <dbReference type="ARBA" id="ARBA00006150"/>
    </source>
</evidence>
<keyword evidence="12" id="KW-0325">Glycoprotein</keyword>
<dbReference type="InterPro" id="IPR002471">
    <property type="entry name" value="Pept_S9_AS"/>
</dbReference>
<evidence type="ECO:0000256" key="6">
    <source>
        <dbReference type="ARBA" id="ARBA00022692"/>
    </source>
</evidence>
<keyword evidence="3 16" id="KW-0031">Aminopeptidase</keyword>
<feature type="domain" description="Dipeptidylpeptidase IV N-terminal" evidence="15">
    <location>
        <begin position="176"/>
        <end position="550"/>
    </location>
</feature>
<dbReference type="PROSITE" id="PS00708">
    <property type="entry name" value="PRO_ENDOPEP_SER"/>
    <property type="match status" value="1"/>
</dbReference>
<evidence type="ECO:0000256" key="3">
    <source>
        <dbReference type="ARBA" id="ARBA00022438"/>
    </source>
</evidence>
<evidence type="ECO:0000256" key="10">
    <source>
        <dbReference type="ARBA" id="ARBA00022989"/>
    </source>
</evidence>
<evidence type="ECO:0000256" key="12">
    <source>
        <dbReference type="ARBA" id="ARBA00023180"/>
    </source>
</evidence>
<name>A0ABP0EJK1_9ASCO</name>
<comment type="subcellular location">
    <subcellularLocation>
        <location evidence="1">Vacuole membrane</location>
        <topology evidence="1">Single-pass type II membrane protein</topology>
    </subcellularLocation>
</comment>
<evidence type="ECO:0000256" key="1">
    <source>
        <dbReference type="ARBA" id="ARBA00004576"/>
    </source>
</evidence>
<dbReference type="EMBL" id="OZ004258">
    <property type="protein sequence ID" value="CAK7912453.1"/>
    <property type="molecule type" value="Genomic_DNA"/>
</dbReference>
<evidence type="ECO:0000256" key="8">
    <source>
        <dbReference type="ARBA" id="ARBA00022825"/>
    </source>
</evidence>
<proteinExistence type="inferred from homology"/>
<reference evidence="16 17" key="1">
    <citation type="submission" date="2024-01" db="EMBL/GenBank/DDBJ databases">
        <authorList>
            <consortium name="Genoscope - CEA"/>
            <person name="William W."/>
        </authorList>
    </citation>
    <scope>NUCLEOTIDE SEQUENCE [LARGE SCALE GENOMIC DNA]</scope>
    <source>
        <strain evidence="16 17">29B2s-10</strain>
    </source>
</reference>
<evidence type="ECO:0000313" key="16">
    <source>
        <dbReference type="EMBL" id="CAK7912453.1"/>
    </source>
</evidence>
<dbReference type="SUPFAM" id="SSF53474">
    <property type="entry name" value="alpha/beta-Hydrolases"/>
    <property type="match status" value="1"/>
</dbReference>
<feature type="transmembrane region" description="Helical" evidence="13">
    <location>
        <begin position="27"/>
        <end position="51"/>
    </location>
</feature>
<dbReference type="InterPro" id="IPR001375">
    <property type="entry name" value="Peptidase_S9_cat"/>
</dbReference>
<accession>A0ABP0EJK1</accession>
<evidence type="ECO:0000256" key="9">
    <source>
        <dbReference type="ARBA" id="ARBA00022968"/>
    </source>
</evidence>
<dbReference type="SUPFAM" id="SSF82171">
    <property type="entry name" value="DPP6 N-terminal domain-like"/>
    <property type="match status" value="1"/>
</dbReference>
<dbReference type="Proteomes" id="UP001497600">
    <property type="component" value="Chromosome F"/>
</dbReference>
<dbReference type="GO" id="GO:0004177">
    <property type="term" value="F:aminopeptidase activity"/>
    <property type="evidence" value="ECO:0007669"/>
    <property type="project" value="UniProtKB-KW"/>
</dbReference>
<evidence type="ECO:0000256" key="5">
    <source>
        <dbReference type="ARBA" id="ARBA00022670"/>
    </source>
</evidence>
<dbReference type="InterPro" id="IPR029058">
    <property type="entry name" value="AB_hydrolase_fold"/>
</dbReference>